<dbReference type="PROSITE" id="PS50850">
    <property type="entry name" value="MFS"/>
    <property type="match status" value="1"/>
</dbReference>
<evidence type="ECO:0000256" key="4">
    <source>
        <dbReference type="ARBA" id="ARBA00022989"/>
    </source>
</evidence>
<dbReference type="Proteomes" id="UP000094065">
    <property type="component" value="Unassembled WGS sequence"/>
</dbReference>
<evidence type="ECO:0000256" key="3">
    <source>
        <dbReference type="ARBA" id="ARBA00022692"/>
    </source>
</evidence>
<dbReference type="InterPro" id="IPR036259">
    <property type="entry name" value="MFS_trans_sf"/>
</dbReference>
<evidence type="ECO:0000256" key="6">
    <source>
        <dbReference type="SAM" id="MobiDB-lite"/>
    </source>
</evidence>
<name>A0A1E3I4R4_9TREE</name>
<feature type="transmembrane region" description="Helical" evidence="7">
    <location>
        <begin position="134"/>
        <end position="153"/>
    </location>
</feature>
<dbReference type="OrthoDB" id="440755at2759"/>
<organism evidence="9 10">
    <name type="scientific">Cryptococcus amylolentus CBS 6039</name>
    <dbReference type="NCBI Taxonomy" id="1295533"/>
    <lineage>
        <taxon>Eukaryota</taxon>
        <taxon>Fungi</taxon>
        <taxon>Dikarya</taxon>
        <taxon>Basidiomycota</taxon>
        <taxon>Agaricomycotina</taxon>
        <taxon>Tremellomycetes</taxon>
        <taxon>Tremellales</taxon>
        <taxon>Cryptococcaceae</taxon>
        <taxon>Cryptococcus</taxon>
    </lineage>
</organism>
<feature type="transmembrane region" description="Helical" evidence="7">
    <location>
        <begin position="401"/>
        <end position="420"/>
    </location>
</feature>
<dbReference type="GeneID" id="30152982"/>
<feature type="transmembrane region" description="Helical" evidence="7">
    <location>
        <begin position="334"/>
        <end position="351"/>
    </location>
</feature>
<keyword evidence="4 7" id="KW-1133">Transmembrane helix</keyword>
<evidence type="ECO:0000259" key="8">
    <source>
        <dbReference type="PROSITE" id="PS50850"/>
    </source>
</evidence>
<feature type="transmembrane region" description="Helical" evidence="7">
    <location>
        <begin position="371"/>
        <end position="389"/>
    </location>
</feature>
<comment type="caution">
    <text evidence="9">The sequence shown here is derived from an EMBL/GenBank/DDBJ whole genome shotgun (WGS) entry which is preliminary data.</text>
</comment>
<accession>A0A1E3I4R4</accession>
<dbReference type="InterPro" id="IPR011701">
    <property type="entry name" value="MFS"/>
</dbReference>
<dbReference type="PANTHER" id="PTHR42718">
    <property type="entry name" value="MAJOR FACILITATOR SUPERFAMILY MULTIDRUG TRANSPORTER MFSC"/>
    <property type="match status" value="1"/>
</dbReference>
<feature type="transmembrane region" description="Helical" evidence="7">
    <location>
        <begin position="193"/>
        <end position="216"/>
    </location>
</feature>
<gene>
    <name evidence="9" type="ORF">L202_01673</name>
</gene>
<feature type="transmembrane region" description="Helical" evidence="7">
    <location>
        <begin position="426"/>
        <end position="447"/>
    </location>
</feature>
<evidence type="ECO:0000256" key="5">
    <source>
        <dbReference type="ARBA" id="ARBA00023136"/>
    </source>
</evidence>
<dbReference type="Pfam" id="PF07690">
    <property type="entry name" value="MFS_1"/>
    <property type="match status" value="1"/>
</dbReference>
<evidence type="ECO:0000313" key="10">
    <source>
        <dbReference type="Proteomes" id="UP000094065"/>
    </source>
</evidence>
<dbReference type="InterPro" id="IPR020846">
    <property type="entry name" value="MFS_dom"/>
</dbReference>
<dbReference type="SUPFAM" id="SSF103473">
    <property type="entry name" value="MFS general substrate transporter"/>
    <property type="match status" value="1"/>
</dbReference>
<proteinExistence type="predicted"/>
<feature type="compositionally biased region" description="Low complexity" evidence="6">
    <location>
        <begin position="1"/>
        <end position="13"/>
    </location>
</feature>
<dbReference type="STRING" id="1295533.A0A1E3I4R4"/>
<keyword evidence="2" id="KW-0813">Transport</keyword>
<feature type="compositionally biased region" description="Polar residues" evidence="6">
    <location>
        <begin position="14"/>
        <end position="25"/>
    </location>
</feature>
<dbReference type="GO" id="GO:0016020">
    <property type="term" value="C:membrane"/>
    <property type="evidence" value="ECO:0007669"/>
    <property type="project" value="UniProtKB-SubCell"/>
</dbReference>
<feature type="transmembrane region" description="Helical" evidence="7">
    <location>
        <begin position="267"/>
        <end position="286"/>
    </location>
</feature>
<feature type="transmembrane region" description="Helical" evidence="7">
    <location>
        <begin position="504"/>
        <end position="524"/>
    </location>
</feature>
<feature type="transmembrane region" description="Helical" evidence="7">
    <location>
        <begin position="228"/>
        <end position="247"/>
    </location>
</feature>
<protein>
    <recommendedName>
        <fullName evidence="8">Major facilitator superfamily (MFS) profile domain-containing protein</fullName>
    </recommendedName>
</protein>
<keyword evidence="5 7" id="KW-0472">Membrane</keyword>
<sequence length="547" mass="60429">MTSSTTTSSPSPSHVSQPTEGSGSQRAVADDKLSPPYPYSLEPSQHSCQEDARQHQDLHLTQLRKWSLLLVFSLALFIDQWCLAAFYIFMTPIVDELDVPFSQQSWVITSYAVTFAASLLFWGRLSDLYSAKQVFSYGFFSLGVISIVLSFLPEKYSFFIFRAISGIAGGTSVPSAFRLIAGIFEPHELKKAFTLYGMAGAIAATTGNIVAGLLQLIQPTGQMAGWRWFFRLMAVLIIPVSIGSLKWIPKIRGHDADVKNKGERLDLIGSLSMLVAIVCIILALTLGATNGWASAGFIAPLIISLLLFPFFIWHESRLPTTHALLPPHFWRYPNFTLWIVFALLIQGWFAVEQLPWIETFISVKGESSLKASVRILPQPIMAVTVTILAARFPQMTARPRITVALGLGCAIGANLLFIYAKDYTGLGYWKYLLPGYIIGPGACMALFNMNNVGVMTTVPPESAGVAGAVIQVSVQLGNAIALGIQAGLFTVFPDGIHNFKNLQVSWWVELGWCGVWLIMFLVFYRDPRKQEVEDDMEKGREKVVMGH</sequence>
<reference evidence="9 10" key="1">
    <citation type="submission" date="2016-06" db="EMBL/GenBank/DDBJ databases">
        <title>Evolution of pathogenesis and genome organization in the Tremellales.</title>
        <authorList>
            <person name="Cuomo C."/>
            <person name="Litvintseva A."/>
            <person name="Heitman J."/>
            <person name="Chen Y."/>
            <person name="Sun S."/>
            <person name="Springer D."/>
            <person name="Dromer F."/>
            <person name="Young S."/>
            <person name="Zeng Q."/>
            <person name="Chapman S."/>
            <person name="Gujja S."/>
            <person name="Saif S."/>
            <person name="Birren B."/>
        </authorList>
    </citation>
    <scope>NUCLEOTIDE SEQUENCE [LARGE SCALE GENOMIC DNA]</scope>
    <source>
        <strain evidence="9 10">CBS 6039</strain>
    </source>
</reference>
<feature type="region of interest" description="Disordered" evidence="6">
    <location>
        <begin position="1"/>
        <end position="35"/>
    </location>
</feature>
<dbReference type="EMBL" id="AWGJ01000002">
    <property type="protein sequence ID" value="ODN83552.1"/>
    <property type="molecule type" value="Genomic_DNA"/>
</dbReference>
<comment type="subcellular location">
    <subcellularLocation>
        <location evidence="1">Membrane</location>
        <topology evidence="1">Multi-pass membrane protein</topology>
    </subcellularLocation>
</comment>
<dbReference type="GO" id="GO:0022857">
    <property type="term" value="F:transmembrane transporter activity"/>
    <property type="evidence" value="ECO:0007669"/>
    <property type="project" value="InterPro"/>
</dbReference>
<feature type="domain" description="Major facilitator superfamily (MFS) profile" evidence="8">
    <location>
        <begin position="68"/>
        <end position="528"/>
    </location>
</feature>
<evidence type="ECO:0000256" key="1">
    <source>
        <dbReference type="ARBA" id="ARBA00004141"/>
    </source>
</evidence>
<evidence type="ECO:0000313" key="9">
    <source>
        <dbReference type="EMBL" id="ODN83552.1"/>
    </source>
</evidence>
<keyword evidence="3 7" id="KW-0812">Transmembrane</keyword>
<feature type="transmembrane region" description="Helical" evidence="7">
    <location>
        <begin position="68"/>
        <end position="89"/>
    </location>
</feature>
<evidence type="ECO:0000256" key="2">
    <source>
        <dbReference type="ARBA" id="ARBA00022448"/>
    </source>
</evidence>
<dbReference type="Gene3D" id="1.20.1250.20">
    <property type="entry name" value="MFS general substrate transporter like domains"/>
    <property type="match status" value="2"/>
</dbReference>
<keyword evidence="10" id="KW-1185">Reference proteome</keyword>
<feature type="transmembrane region" description="Helical" evidence="7">
    <location>
        <begin position="101"/>
        <end position="122"/>
    </location>
</feature>
<feature type="transmembrane region" description="Helical" evidence="7">
    <location>
        <begin position="468"/>
        <end position="492"/>
    </location>
</feature>
<feature type="transmembrane region" description="Helical" evidence="7">
    <location>
        <begin position="292"/>
        <end position="313"/>
    </location>
</feature>
<dbReference type="AlphaFoldDB" id="A0A1E3I4R4"/>
<evidence type="ECO:0000256" key="7">
    <source>
        <dbReference type="SAM" id="Phobius"/>
    </source>
</evidence>
<feature type="transmembrane region" description="Helical" evidence="7">
    <location>
        <begin position="159"/>
        <end position="181"/>
    </location>
</feature>
<dbReference type="PANTHER" id="PTHR42718:SF9">
    <property type="entry name" value="MAJOR FACILITATOR SUPERFAMILY MULTIDRUG TRANSPORTER MFSC"/>
    <property type="match status" value="1"/>
</dbReference>
<dbReference type="RefSeq" id="XP_018997552.1">
    <property type="nucleotide sequence ID" value="XM_019135125.1"/>
</dbReference>